<dbReference type="Proteomes" id="UP001331515">
    <property type="component" value="Unassembled WGS sequence"/>
</dbReference>
<accession>A0AAN8DET2</accession>
<name>A0AAN8DET2_CHAGU</name>
<dbReference type="EMBL" id="JAURVH010001523">
    <property type="protein sequence ID" value="KAK5920795.1"/>
    <property type="molecule type" value="Genomic_DNA"/>
</dbReference>
<dbReference type="AlphaFoldDB" id="A0AAN8DET2"/>
<comment type="caution">
    <text evidence="1">The sequence shown here is derived from an EMBL/GenBank/DDBJ whole genome shotgun (WGS) entry which is preliminary data.</text>
</comment>
<sequence length="68" mass="8135">MEGYFSSVIMGDTTSHNSGLRRDGAYQRISTHVEMEPVSTFSLKKKFMNYFPMLDWKKFRTWRTDDFK</sequence>
<organism evidence="1 2">
    <name type="scientific">Champsocephalus gunnari</name>
    <name type="common">Mackerel icefish</name>
    <dbReference type="NCBI Taxonomy" id="52237"/>
    <lineage>
        <taxon>Eukaryota</taxon>
        <taxon>Metazoa</taxon>
        <taxon>Chordata</taxon>
        <taxon>Craniata</taxon>
        <taxon>Vertebrata</taxon>
        <taxon>Euteleostomi</taxon>
        <taxon>Actinopterygii</taxon>
        <taxon>Neopterygii</taxon>
        <taxon>Teleostei</taxon>
        <taxon>Neoteleostei</taxon>
        <taxon>Acanthomorphata</taxon>
        <taxon>Eupercaria</taxon>
        <taxon>Perciformes</taxon>
        <taxon>Notothenioidei</taxon>
        <taxon>Channichthyidae</taxon>
        <taxon>Champsocephalus</taxon>
    </lineage>
</organism>
<gene>
    <name evidence="1" type="ORF">CgunFtcFv8_024562</name>
</gene>
<evidence type="ECO:0000313" key="2">
    <source>
        <dbReference type="Proteomes" id="UP001331515"/>
    </source>
</evidence>
<protein>
    <submittedName>
        <fullName evidence="1">Uncharacterized protein</fullName>
    </submittedName>
</protein>
<keyword evidence="2" id="KW-1185">Reference proteome</keyword>
<evidence type="ECO:0000313" key="1">
    <source>
        <dbReference type="EMBL" id="KAK5920795.1"/>
    </source>
</evidence>
<proteinExistence type="predicted"/>
<reference evidence="1 2" key="1">
    <citation type="journal article" date="2023" name="Mol. Biol. Evol.">
        <title>Genomics of Secondarily Temperate Adaptation in the Only Non-Antarctic Icefish.</title>
        <authorList>
            <person name="Rivera-Colon A.G."/>
            <person name="Rayamajhi N."/>
            <person name="Minhas B.F."/>
            <person name="Madrigal G."/>
            <person name="Bilyk K.T."/>
            <person name="Yoon V."/>
            <person name="Hune M."/>
            <person name="Gregory S."/>
            <person name="Cheng C.H.C."/>
            <person name="Catchen J.M."/>
        </authorList>
    </citation>
    <scope>NUCLEOTIDE SEQUENCE [LARGE SCALE GENOMIC DNA]</scope>
    <source>
        <tissue evidence="1">White muscle</tissue>
    </source>
</reference>